<reference evidence="2" key="1">
    <citation type="submission" date="2023-12" db="EMBL/GenBank/DDBJ databases">
        <title>Novel isolates from deep terrestrial aquifers shed light on the physiology and ecology of the class Limnochordia.</title>
        <authorList>
            <person name="Karnachuk O.V."/>
            <person name="Lukina A.P."/>
            <person name="Avakyan M.R."/>
            <person name="Kadnikov V."/>
            <person name="Begmatov S."/>
            <person name="Beletsky A.V."/>
            <person name="Mardanov A.V."/>
            <person name="Ravin N.V."/>
        </authorList>
    </citation>
    <scope>NUCLEOTIDE SEQUENCE [LARGE SCALE GENOMIC DNA]</scope>
    <source>
        <strain evidence="2">LN</strain>
    </source>
</reference>
<evidence type="ECO:0000313" key="1">
    <source>
        <dbReference type="EMBL" id="WRP14857.1"/>
    </source>
</evidence>
<organism evidence="1 2">
    <name type="scientific">Geochorda subterranea</name>
    <dbReference type="NCBI Taxonomy" id="3109564"/>
    <lineage>
        <taxon>Bacteria</taxon>
        <taxon>Bacillati</taxon>
        <taxon>Bacillota</taxon>
        <taxon>Limnochordia</taxon>
        <taxon>Limnochordales</taxon>
        <taxon>Geochordaceae</taxon>
        <taxon>Geochorda</taxon>
    </lineage>
</organism>
<evidence type="ECO:0000313" key="2">
    <source>
        <dbReference type="Proteomes" id="UP001333102"/>
    </source>
</evidence>
<dbReference type="Proteomes" id="UP001333102">
    <property type="component" value="Chromosome"/>
</dbReference>
<protein>
    <submittedName>
        <fullName evidence="1">Uncharacterized protein</fullName>
    </submittedName>
</protein>
<name>A0ABZ1BRQ3_9FIRM</name>
<gene>
    <name evidence="1" type="ORF">VLY81_01410</name>
</gene>
<sequence>MRSVHSTTAPIARAAPTTPARWATRITAARALGEATAAGET</sequence>
<dbReference type="EMBL" id="CP141614">
    <property type="protein sequence ID" value="WRP14857.1"/>
    <property type="molecule type" value="Genomic_DNA"/>
</dbReference>
<accession>A0ABZ1BRQ3</accession>
<keyword evidence="2" id="KW-1185">Reference proteome</keyword>
<proteinExistence type="predicted"/>
<dbReference type="RefSeq" id="WP_324669243.1">
    <property type="nucleotide sequence ID" value="NZ_CP141614.1"/>
</dbReference>